<evidence type="ECO:0000313" key="3">
    <source>
        <dbReference type="Proteomes" id="UP000320582"/>
    </source>
</evidence>
<organism evidence="2 3">
    <name type="scientific">Roseinatronobacter monicus</name>
    <dbReference type="NCBI Taxonomy" id="393481"/>
    <lineage>
        <taxon>Bacteria</taxon>
        <taxon>Pseudomonadati</taxon>
        <taxon>Pseudomonadota</taxon>
        <taxon>Alphaproteobacteria</taxon>
        <taxon>Rhodobacterales</taxon>
        <taxon>Paracoccaceae</taxon>
        <taxon>Roseinatronobacter</taxon>
    </lineage>
</organism>
<dbReference type="Proteomes" id="UP000320582">
    <property type="component" value="Unassembled WGS sequence"/>
</dbReference>
<dbReference type="AlphaFoldDB" id="A0A543KH09"/>
<evidence type="ECO:0000313" key="2">
    <source>
        <dbReference type="EMBL" id="TQM94363.1"/>
    </source>
</evidence>
<evidence type="ECO:0000256" key="1">
    <source>
        <dbReference type="SAM" id="Phobius"/>
    </source>
</evidence>
<dbReference type="EMBL" id="VFPT01000001">
    <property type="protein sequence ID" value="TQM94363.1"/>
    <property type="molecule type" value="Genomic_DNA"/>
</dbReference>
<dbReference type="OrthoDB" id="7362327at2"/>
<evidence type="ECO:0008006" key="4">
    <source>
        <dbReference type="Google" id="ProtNLM"/>
    </source>
</evidence>
<sequence length="64" mass="7520">MRLIDPSHPFYRPKWRRYLLVAVPFVWASVEWSQGNTIWAYLAAAIGGYLAWHLVLNWRSDSAD</sequence>
<reference evidence="2 3" key="1">
    <citation type="submission" date="2019-06" db="EMBL/GenBank/DDBJ databases">
        <title>Genomic Encyclopedia of Archaeal and Bacterial Type Strains, Phase II (KMG-II): from individual species to whole genera.</title>
        <authorList>
            <person name="Goeker M."/>
        </authorList>
    </citation>
    <scope>NUCLEOTIDE SEQUENCE [LARGE SCALE GENOMIC DNA]</scope>
    <source>
        <strain evidence="2 3">DSM 18423</strain>
    </source>
</reference>
<proteinExistence type="predicted"/>
<protein>
    <recommendedName>
        <fullName evidence="4">DUF3329 domain-containing protein</fullName>
    </recommendedName>
</protein>
<keyword evidence="1" id="KW-1133">Transmembrane helix</keyword>
<name>A0A543KH09_9RHOB</name>
<keyword evidence="3" id="KW-1185">Reference proteome</keyword>
<feature type="transmembrane region" description="Helical" evidence="1">
    <location>
        <begin position="38"/>
        <end position="58"/>
    </location>
</feature>
<gene>
    <name evidence="2" type="ORF">BD293_3039</name>
</gene>
<keyword evidence="1" id="KW-0472">Membrane</keyword>
<dbReference type="RefSeq" id="WP_142082960.1">
    <property type="nucleotide sequence ID" value="NZ_JBOFFA010000035.1"/>
</dbReference>
<accession>A0A543KH09</accession>
<keyword evidence="1" id="KW-0812">Transmembrane</keyword>
<comment type="caution">
    <text evidence="2">The sequence shown here is derived from an EMBL/GenBank/DDBJ whole genome shotgun (WGS) entry which is preliminary data.</text>
</comment>